<dbReference type="Proteomes" id="UP000722485">
    <property type="component" value="Unassembled WGS sequence"/>
</dbReference>
<proteinExistence type="predicted"/>
<accession>A0A9P5HK34</accession>
<gene>
    <name evidence="2" type="ORF">G7Z17_g3939</name>
</gene>
<protein>
    <submittedName>
        <fullName evidence="2">Uncharacterized protein</fullName>
    </submittedName>
</protein>
<keyword evidence="3" id="KW-1185">Reference proteome</keyword>
<feature type="signal peptide" evidence="1">
    <location>
        <begin position="1"/>
        <end position="19"/>
    </location>
</feature>
<reference evidence="2" key="1">
    <citation type="submission" date="2020-03" db="EMBL/GenBank/DDBJ databases">
        <title>Draft Genome Sequence of Cylindrodendrum hubeiense.</title>
        <authorList>
            <person name="Buettner E."/>
            <person name="Kellner H."/>
        </authorList>
    </citation>
    <scope>NUCLEOTIDE SEQUENCE</scope>
    <source>
        <strain evidence="2">IHI 201604</strain>
    </source>
</reference>
<evidence type="ECO:0000313" key="2">
    <source>
        <dbReference type="EMBL" id="KAF7553009.1"/>
    </source>
</evidence>
<comment type="caution">
    <text evidence="2">The sequence shown here is derived from an EMBL/GenBank/DDBJ whole genome shotgun (WGS) entry which is preliminary data.</text>
</comment>
<organism evidence="2 3">
    <name type="scientific">Cylindrodendrum hubeiense</name>
    <dbReference type="NCBI Taxonomy" id="595255"/>
    <lineage>
        <taxon>Eukaryota</taxon>
        <taxon>Fungi</taxon>
        <taxon>Dikarya</taxon>
        <taxon>Ascomycota</taxon>
        <taxon>Pezizomycotina</taxon>
        <taxon>Sordariomycetes</taxon>
        <taxon>Hypocreomycetidae</taxon>
        <taxon>Hypocreales</taxon>
        <taxon>Nectriaceae</taxon>
        <taxon>Cylindrodendrum</taxon>
    </lineage>
</organism>
<dbReference type="OrthoDB" id="3467882at2759"/>
<dbReference type="AlphaFoldDB" id="A0A9P5HK34"/>
<dbReference type="EMBL" id="JAANBB010000052">
    <property type="protein sequence ID" value="KAF7553009.1"/>
    <property type="molecule type" value="Genomic_DNA"/>
</dbReference>
<sequence>MQLGLLISILLLPIVTVFAGGYAGAMERVWLYYAYQIDQLNDEADRTLGFKCKSWDPVGLKCRANKKGVVQWQECKGVLPKRKCNFSDLLNTLGGVSPKDNLAADKNGNLLSNQETNPDPEETAKNVWNHYQKSKTPNVPDYKSYKYINDGGDDYVKGITQIGDVVAKVVTDGKKTSDNEWLFDRFNQCTEQIRLARVGDHGPYLIAEAKDKLPSDITVKTEPVGPGQNPLDPTRKWETVDWETTMSDAVSSKYEMAKLEKIMQDVKDKFYREDSPRKHKIVIQAYASVDAKVKGC</sequence>
<evidence type="ECO:0000256" key="1">
    <source>
        <dbReference type="SAM" id="SignalP"/>
    </source>
</evidence>
<feature type="chain" id="PRO_5040463353" evidence="1">
    <location>
        <begin position="20"/>
        <end position="296"/>
    </location>
</feature>
<name>A0A9P5HK34_9HYPO</name>
<evidence type="ECO:0000313" key="3">
    <source>
        <dbReference type="Proteomes" id="UP000722485"/>
    </source>
</evidence>
<keyword evidence="1" id="KW-0732">Signal</keyword>